<feature type="domain" description="DUF306" evidence="2">
    <location>
        <begin position="110"/>
        <end position="215"/>
    </location>
</feature>
<dbReference type="PANTHER" id="PTHR35535:SF1">
    <property type="entry name" value="HEAT SHOCK PROTEIN HSLJ"/>
    <property type="match status" value="1"/>
</dbReference>
<dbReference type="AlphaFoldDB" id="A0A371BI72"/>
<dbReference type="PANTHER" id="PTHR35535">
    <property type="entry name" value="HEAT SHOCK PROTEIN HSLJ"/>
    <property type="match status" value="1"/>
</dbReference>
<dbReference type="Proteomes" id="UP000263833">
    <property type="component" value="Unassembled WGS sequence"/>
</dbReference>
<dbReference type="InterPro" id="IPR038670">
    <property type="entry name" value="HslJ-like_sf"/>
</dbReference>
<sequence length="219" mass="23421">MRNLIPLAGVAIACAIATPVNASTSKSWMQVDKASRAACLKAASLNDAVTGPPIRYSDRLLIDARVVTGTWPQPHMKGAKAKMLCLYHRRSKRVEVQELAYPIPPAPQAMIKDVWWQAYSIDGKPVVSGSEVTLMLGSDGKVGGKSGCNGYGASYQLDGSSLKVFPPMIGTMMACAPNLMDQEQAYRALMEKATIASLTTDGKLEVVSASGATIRFTKK</sequence>
<proteinExistence type="predicted"/>
<accession>A0A371BI72</accession>
<organism evidence="3 4">
    <name type="scientific">Sphingorhabdus pulchriflava</name>
    <dbReference type="NCBI Taxonomy" id="2292257"/>
    <lineage>
        <taxon>Bacteria</taxon>
        <taxon>Pseudomonadati</taxon>
        <taxon>Pseudomonadota</taxon>
        <taxon>Alphaproteobacteria</taxon>
        <taxon>Sphingomonadales</taxon>
        <taxon>Sphingomonadaceae</taxon>
        <taxon>Sphingorhabdus</taxon>
    </lineage>
</organism>
<dbReference type="OrthoDB" id="5489750at2"/>
<gene>
    <name evidence="3" type="ORF">DXH95_07920</name>
</gene>
<dbReference type="InterPro" id="IPR005184">
    <property type="entry name" value="DUF306_Meta_HslJ"/>
</dbReference>
<keyword evidence="4" id="KW-1185">Reference proteome</keyword>
<dbReference type="Pfam" id="PF03724">
    <property type="entry name" value="META"/>
    <property type="match status" value="1"/>
</dbReference>
<name>A0A371BI72_9SPHN</name>
<feature type="signal peptide" evidence="1">
    <location>
        <begin position="1"/>
        <end position="22"/>
    </location>
</feature>
<evidence type="ECO:0000313" key="3">
    <source>
        <dbReference type="EMBL" id="RDV07279.1"/>
    </source>
</evidence>
<evidence type="ECO:0000256" key="1">
    <source>
        <dbReference type="SAM" id="SignalP"/>
    </source>
</evidence>
<evidence type="ECO:0000313" key="4">
    <source>
        <dbReference type="Proteomes" id="UP000263833"/>
    </source>
</evidence>
<protein>
    <submittedName>
        <fullName evidence="3">META domain-containing protein</fullName>
    </submittedName>
</protein>
<keyword evidence="1" id="KW-0732">Signal</keyword>
<evidence type="ECO:0000259" key="2">
    <source>
        <dbReference type="Pfam" id="PF03724"/>
    </source>
</evidence>
<dbReference type="Gene3D" id="2.40.128.270">
    <property type="match status" value="1"/>
</dbReference>
<feature type="chain" id="PRO_5016605708" evidence="1">
    <location>
        <begin position="23"/>
        <end position="219"/>
    </location>
</feature>
<dbReference type="InterPro" id="IPR053147">
    <property type="entry name" value="Hsp_HslJ-like"/>
</dbReference>
<dbReference type="EMBL" id="QRGP01000001">
    <property type="protein sequence ID" value="RDV07279.1"/>
    <property type="molecule type" value="Genomic_DNA"/>
</dbReference>
<comment type="caution">
    <text evidence="3">The sequence shown here is derived from an EMBL/GenBank/DDBJ whole genome shotgun (WGS) entry which is preliminary data.</text>
</comment>
<reference evidence="4" key="1">
    <citation type="submission" date="2018-08" db="EMBL/GenBank/DDBJ databases">
        <authorList>
            <person name="Kim S.-J."/>
            <person name="Jung G.-Y."/>
        </authorList>
    </citation>
    <scope>NUCLEOTIDE SEQUENCE [LARGE SCALE GENOMIC DNA]</scope>
    <source>
        <strain evidence="4">GY_G</strain>
    </source>
</reference>